<sequence>MTLYLVRHGQTEFNRAGRYQGRLDSPLTALGVEQGRRIGQRLAQLLPDGADLVASPLGRAAHTARLVAEAAGLSEPRLDDRLMEVSLGRWDGMTDEDIEAVYPGARNGTDRWNWYFASPDGERYEQLAARAGAWLAEAAASPRPLVAVSHGVTGRVIRGLYAGLSRIETLKLPVPQDAVFRLTGGEVEQIDCAPLETTVNGR</sequence>
<feature type="active site" description="Proton donor/acceptor" evidence="3">
    <location>
        <position position="84"/>
    </location>
</feature>
<dbReference type="AlphaFoldDB" id="A0A2D2ATU1"/>
<keyword evidence="6" id="KW-1185">Reference proteome</keyword>
<dbReference type="CDD" id="cd07067">
    <property type="entry name" value="HP_PGM_like"/>
    <property type="match status" value="1"/>
</dbReference>
<dbReference type="PIRSF" id="PIRSF000709">
    <property type="entry name" value="6PFK_2-Ptase"/>
    <property type="match status" value="1"/>
</dbReference>
<dbReference type="PANTHER" id="PTHR48100">
    <property type="entry name" value="BROAD-SPECIFICITY PHOSPHATASE YOR283W-RELATED"/>
    <property type="match status" value="1"/>
</dbReference>
<evidence type="ECO:0000313" key="5">
    <source>
        <dbReference type="EMBL" id="ATQ41419.1"/>
    </source>
</evidence>
<evidence type="ECO:0000256" key="2">
    <source>
        <dbReference type="ARBA" id="ARBA00023235"/>
    </source>
</evidence>
<dbReference type="OrthoDB" id="9781415at2"/>
<evidence type="ECO:0000313" key="6">
    <source>
        <dbReference type="Proteomes" id="UP000228945"/>
    </source>
</evidence>
<dbReference type="Proteomes" id="UP000228945">
    <property type="component" value="Chromosome"/>
</dbReference>
<accession>A0A2D2ATU1</accession>
<protein>
    <submittedName>
        <fullName evidence="5">Phosphoglycerate mutase</fullName>
    </submittedName>
</protein>
<evidence type="ECO:0000256" key="3">
    <source>
        <dbReference type="PIRSR" id="PIRSR613078-1"/>
    </source>
</evidence>
<dbReference type="Gene3D" id="3.40.50.1240">
    <property type="entry name" value="Phosphoglycerate mutase-like"/>
    <property type="match status" value="1"/>
</dbReference>
<name>A0A2D2ATU1_9CAUL</name>
<dbReference type="SUPFAM" id="SSF53254">
    <property type="entry name" value="Phosphoglycerate mutase-like"/>
    <property type="match status" value="1"/>
</dbReference>
<dbReference type="EMBL" id="CP024201">
    <property type="protein sequence ID" value="ATQ41419.1"/>
    <property type="molecule type" value="Genomic_DNA"/>
</dbReference>
<feature type="active site" description="Tele-phosphohistidine intermediate" evidence="3">
    <location>
        <position position="8"/>
    </location>
</feature>
<gene>
    <name evidence="5" type="ORF">CSW64_02810</name>
</gene>
<organism evidence="5 6">
    <name type="scientific">Caulobacter mirabilis</name>
    <dbReference type="NCBI Taxonomy" id="69666"/>
    <lineage>
        <taxon>Bacteria</taxon>
        <taxon>Pseudomonadati</taxon>
        <taxon>Pseudomonadota</taxon>
        <taxon>Alphaproteobacteria</taxon>
        <taxon>Caulobacterales</taxon>
        <taxon>Caulobacteraceae</taxon>
        <taxon>Caulobacter</taxon>
    </lineage>
</organism>
<dbReference type="KEGG" id="cmb:CSW64_02810"/>
<keyword evidence="2" id="KW-0413">Isomerase</keyword>
<dbReference type="PANTHER" id="PTHR48100:SF1">
    <property type="entry name" value="HISTIDINE PHOSPHATASE FAMILY PROTEIN-RELATED"/>
    <property type="match status" value="1"/>
</dbReference>
<feature type="binding site" evidence="4">
    <location>
        <begin position="7"/>
        <end position="14"/>
    </location>
    <ligand>
        <name>substrate</name>
    </ligand>
</feature>
<dbReference type="InterPro" id="IPR013078">
    <property type="entry name" value="His_Pase_superF_clade-1"/>
</dbReference>
<feature type="binding site" evidence="4">
    <location>
        <position position="59"/>
    </location>
    <ligand>
        <name>substrate</name>
    </ligand>
</feature>
<dbReference type="GO" id="GO:0016791">
    <property type="term" value="F:phosphatase activity"/>
    <property type="evidence" value="ECO:0007669"/>
    <property type="project" value="TreeGrafter"/>
</dbReference>
<dbReference type="InterPro" id="IPR001345">
    <property type="entry name" value="PG/BPGM_mutase_AS"/>
</dbReference>
<proteinExistence type="predicted"/>
<dbReference type="RefSeq" id="WP_099620675.1">
    <property type="nucleotide sequence ID" value="NZ_CP024201.1"/>
</dbReference>
<dbReference type="GO" id="GO:0005737">
    <property type="term" value="C:cytoplasm"/>
    <property type="evidence" value="ECO:0007669"/>
    <property type="project" value="TreeGrafter"/>
</dbReference>
<dbReference type="SMART" id="SM00855">
    <property type="entry name" value="PGAM"/>
    <property type="match status" value="1"/>
</dbReference>
<keyword evidence="1" id="KW-0324">Glycolysis</keyword>
<evidence type="ECO:0000256" key="1">
    <source>
        <dbReference type="ARBA" id="ARBA00023152"/>
    </source>
</evidence>
<dbReference type="PROSITE" id="PS00175">
    <property type="entry name" value="PG_MUTASE"/>
    <property type="match status" value="1"/>
</dbReference>
<evidence type="ECO:0000256" key="4">
    <source>
        <dbReference type="PIRSR" id="PIRSR613078-2"/>
    </source>
</evidence>
<dbReference type="InterPro" id="IPR050275">
    <property type="entry name" value="PGM_Phosphatase"/>
</dbReference>
<dbReference type="InterPro" id="IPR029033">
    <property type="entry name" value="His_PPase_superfam"/>
</dbReference>
<dbReference type="Pfam" id="PF00300">
    <property type="entry name" value="His_Phos_1"/>
    <property type="match status" value="1"/>
</dbReference>
<reference evidence="5 6" key="1">
    <citation type="submission" date="2017-10" db="EMBL/GenBank/DDBJ databases">
        <title>Genome sequence of Caulobacter mirabilis FWC38.</title>
        <authorList>
            <person name="Fiebig A."/>
            <person name="Crosson S."/>
        </authorList>
    </citation>
    <scope>NUCLEOTIDE SEQUENCE [LARGE SCALE GENOMIC DNA]</scope>
    <source>
        <strain evidence="5 6">FWC 38</strain>
    </source>
</reference>